<keyword evidence="1" id="KW-0812">Transmembrane</keyword>
<protein>
    <submittedName>
        <fullName evidence="2">Uncharacterized protein</fullName>
    </submittedName>
</protein>
<sequence length="104" mass="11283">MLIVMSFRSLEGPFCRDCGLSVFRKLTADTLIQGWYGYLSLLITPITVLINLARRGKVAHLAQPTGGGQPMDPGPPLLARPTAIIGIFMPLILILVIVLVNVAR</sequence>
<comment type="caution">
    <text evidence="2">The sequence shown here is derived from an EMBL/GenBank/DDBJ whole genome shotgun (WGS) entry which is preliminary data.</text>
</comment>
<keyword evidence="1" id="KW-1133">Transmembrane helix</keyword>
<evidence type="ECO:0000313" key="2">
    <source>
        <dbReference type="EMBL" id="MQY04608.1"/>
    </source>
</evidence>
<proteinExistence type="predicted"/>
<organism evidence="2 3">
    <name type="scientific">Actinomadura macrotermitis</name>
    <dbReference type="NCBI Taxonomy" id="2585200"/>
    <lineage>
        <taxon>Bacteria</taxon>
        <taxon>Bacillati</taxon>
        <taxon>Actinomycetota</taxon>
        <taxon>Actinomycetes</taxon>
        <taxon>Streptosporangiales</taxon>
        <taxon>Thermomonosporaceae</taxon>
        <taxon>Actinomadura</taxon>
    </lineage>
</organism>
<feature type="transmembrane region" description="Helical" evidence="1">
    <location>
        <begin position="83"/>
        <end position="103"/>
    </location>
</feature>
<evidence type="ECO:0000313" key="3">
    <source>
        <dbReference type="Proteomes" id="UP000487268"/>
    </source>
</evidence>
<feature type="transmembrane region" description="Helical" evidence="1">
    <location>
        <begin position="35"/>
        <end position="53"/>
    </location>
</feature>
<keyword evidence="3" id="KW-1185">Reference proteome</keyword>
<dbReference type="AlphaFoldDB" id="A0A7K0BTT6"/>
<accession>A0A7K0BTT6</accession>
<evidence type="ECO:0000256" key="1">
    <source>
        <dbReference type="SAM" id="Phobius"/>
    </source>
</evidence>
<keyword evidence="1" id="KW-0472">Membrane</keyword>
<dbReference type="EMBL" id="WEGH01000002">
    <property type="protein sequence ID" value="MQY04608.1"/>
    <property type="molecule type" value="Genomic_DNA"/>
</dbReference>
<dbReference type="Proteomes" id="UP000487268">
    <property type="component" value="Unassembled WGS sequence"/>
</dbReference>
<name>A0A7K0BTT6_9ACTN</name>
<reference evidence="2 3" key="1">
    <citation type="submission" date="2019-10" db="EMBL/GenBank/DDBJ databases">
        <title>Actinomadura rubteroloni sp. nov. and Actinomadura macrotermitis sp. nov., isolated from the gut of fungus growing-termite Macrotermes natalensis.</title>
        <authorList>
            <person name="Benndorf R."/>
            <person name="Martin K."/>
            <person name="Kuefner M."/>
            <person name="De Beer W."/>
            <person name="Kaster A.-K."/>
            <person name="Vollmers J."/>
            <person name="Poulsen M."/>
            <person name="Beemelmanns C."/>
        </authorList>
    </citation>
    <scope>NUCLEOTIDE SEQUENCE [LARGE SCALE GENOMIC DNA]</scope>
    <source>
        <strain evidence="2 3">RB68</strain>
    </source>
</reference>
<gene>
    <name evidence="2" type="ORF">ACRB68_26650</name>
</gene>